<proteinExistence type="predicted"/>
<accession>A0A976SLC6</accession>
<dbReference type="Proteomes" id="UP000244803">
    <property type="component" value="Chromosome 4"/>
</dbReference>
<feature type="chain" id="PRO_5037008347" evidence="1">
    <location>
        <begin position="23"/>
        <end position="2826"/>
    </location>
</feature>
<evidence type="ECO:0000313" key="3">
    <source>
        <dbReference type="Proteomes" id="UP000244803"/>
    </source>
</evidence>
<name>A0A976SLC6_THEOR</name>
<gene>
    <name evidence="2" type="ORF">MACJ_004130</name>
</gene>
<dbReference type="EMBL" id="CP056067">
    <property type="protein sequence ID" value="UVC54578.1"/>
    <property type="molecule type" value="Genomic_DNA"/>
</dbReference>
<protein>
    <submittedName>
        <fullName evidence="2">Uncharacterized protein</fullName>
    </submittedName>
</protein>
<organism evidence="2 3">
    <name type="scientific">Theileria orientalis</name>
    <dbReference type="NCBI Taxonomy" id="68886"/>
    <lineage>
        <taxon>Eukaryota</taxon>
        <taxon>Sar</taxon>
        <taxon>Alveolata</taxon>
        <taxon>Apicomplexa</taxon>
        <taxon>Aconoidasida</taxon>
        <taxon>Piroplasmida</taxon>
        <taxon>Theileriidae</taxon>
        <taxon>Theileria</taxon>
    </lineage>
</organism>
<feature type="signal peptide" evidence="1">
    <location>
        <begin position="1"/>
        <end position="22"/>
    </location>
</feature>
<evidence type="ECO:0000256" key="1">
    <source>
        <dbReference type="SAM" id="SignalP"/>
    </source>
</evidence>
<sequence length="2826" mass="324514">MKGAYTFVRFFWIGILIQNSSCFELNIGKTVSYSSGSTQVTVEKKSESQNLYTHKLPEPLQLKEICNGDKKIYLDPQLVSDQLLLSASVIWSFNRPSIVQLNLDKASLLLLNEHESSLDVQAIFSEAVVTNINPRIHSSTEPLVDVNLSNLQDYVSENATVKVTKLEIRDPRFKRYELRTYNLESAKLRKLLYNEKELAGEPVKGGETNTETPLRVSTKDDVYAIRVYSYDGYPLLMEVLYTYSKRAFFGNIPEKKWHQVLFPSSYDPSFPDFLLNKLNYYACKNGFKYTINVTLATKESSHEYKIDNYCVESDRVETIENSLKASFYQDEKFKSAGYGCVEHTASNGKKFFVDHLMYNSNVIHFKNTPKVTKSVRVYQNLNHEPYLIVFVDDFDKLYHYKFQNGEWKDDDNLILLLDKTSRYEKSLVTSVLSSATPSTLSESNYEHQPNEFNVFLENSAPLQSSGFKCYSHSIQPNGSSESLQLRVLVPTSTGEGKYTEISFYNGDKTKKDFIYYSKASGKDNNKLYTYYSDPGNQFDARPMLLCYGGKAYRPRSLDKYFEEWVHVSAISHCEAPDSSSPANKLLETLVQVSQLLNPVNIKLSGQTAYTVHTFNGTAVQNTISKTAGTSITGCIFCYDKYVHTAKPGYRLGNVSYDASCIKFGTNERDAKCISATRAVNPYTTASEVVIYYFKDDAEFSLPLLVAIKNDNSYRPYYTLKSNTGPDKLYQKVDEQLDLANYEALLEKLNEIRYDCAKTLQVIIGNRQGDGGSSTYRGKIYEVSGSQVQGGPTLPISLSDAVELPNEGEFKWFKYYEHRFEGETGINAIGGLRLFLRDLGPNNVMEIKLHSDANGLTPINKLFYNTCKGNVHVFFSEDMDKRPLLVCYGGKAYRPLNKESYTTKWVPVDTITKCPCETGQNSTLLAELHKTLLMLNVIETYIIPKATTEHSTCKLFKFYRNQLMYDKVGDIQVCKDAQCSNKVLLTDGDYKNHTVLFEELYYNRYDWHFTHPIMLVLHYQGQDKQEQKRYYRFSEFESDKTNTSAKTTFGLPAYPSEKEFLLKMIADNDAVLGSITYQIDHKDNTYNSSKVNVDNTTNNSNNIKNGRFIRYKHTPKDGTIKKSFILHKLNILTQWNATDKRAVSIDDVQGIMIKQIDVYFSPESDEVLLVGFFHNNKADYFYQKLYEKNAIHWEPLNENAANEFLGRRINKANIHDELINNDNKLMVQLLSKLKEVAERTYYKLGLASSPNSIITYQKPTSSQEYLPCKLMLKYEFTPASQQNGKNITVLKAGNEKLTLKPDGEYAKMVYSRSEVYYNKYDETNTPLLIVLHFTGGTKYYKMSNFTTDKAQGKNISSMGDYTDDKTVLTPLLEENDGLGSLITYRIDQKIDSTAQNNYNGGKISLAEESVQELKQKGFSKYTHRPTANNNSKKACVIYNGDVLLSQDESGAMVVITVIQNIVYNSLSVYHSNRAVLPLLVQFTKQNNIVEYYYHKKKNGELYWQLLDQNEYNSLLGQSIANNQINSKLTSDKNVLLSLLQKIEFLAINTIVLLTEKHDAYENNTVYEAIKKTNPALIPNPQLSNLPTNPIAVTKKESNELEKFGFNMYQHEIRFGQEGRSLKANDKTELRVLIPTGGTATPSYTEISFYKTSADTTSPQNRDYLFCAQFETEDSDSAVGTKYYTYTYGDDPRPMLICHENKAYRPLNKDTELTKWVKVDSIKCCTIDETNPNQQLLDALFSELKCSNIVNWSKYPTRSQIDDSSKLFVPYVYKHTRPKPCDVNVCREENCTTKLVLQNDIKDKNSSIAQEEVYYNRYHTSHNKPLLVSLNFKNDSIPKRYYRLSRFDTDKSSGKNIKDLETYTDEKTIFDHMISDNDTTYDTVTYQLDKKDGNYNSRVQVAHSTDPVEGFTRYTHTPENAANKISFVLYNSNILTYWNSGANKPGAINDFQNKILNTVNVYFSNKVGVPLLAAFQLKDNANGALRWEYYYQIKKEMGMFWQVLDYTSSRNLIKESFSKEQAHSKLTDKNNQLLINLLRNLESKALYTAIALIDKQAQYDKSEVDRALGILMPQIPDLSRTTSAQPQNIPVNAVEIPILTASNFKCVSQTIKSTGTDEIKFLIPSINVTLKGQGQNYTVTNTPKYIEANFYNSSGNIKIKTTYKNGNNHLYVYYYGLDPRPLMVCYENKVYKPLRTGDPERNIQVKIDYAKWVEVEGFTSCVNTGTGSSDSNTQKLLDNLISITGYLNPVQLCLDNVPKNARSEISSNKENTTAMYSIHDYVVDKIITIKITKTTVISYKKHTYEHNGLKNANDSNGFTLGDVIFKSTHGGYEPYKINYATITEGTNKKMRRLIKVTGYFHTFDSDFQDPLLVILEFKDGGTATANTKEYYKLTVRSNKVPGTMEWVRDDDAVSKIIDDKNQLLDYLNDVRYNLKYSAKMQLHFTRTTYPFSALNHAGTTEYPDLAGKQNVKVSKESCAELENKSFKCYKHAISSVEASHLYYVTALKMSLPRKNEKDAVIQLFDENGQTPINKLVYDYAYGDLYVYYYRNYNYPLMFCLKGSAFKPNDKNSYFSKWVKVNQIQKCDCKTLKPNETDQLANILKPVAEFMGLYNENHIERAENLLKLKVDEKALDYITNNLRIIVMDNITYAIDTFKRDRAYKRGLKFIEFDDWYHRSYYNMRWDYGKDSKYKALYAVTNPNYAFRNMKHRGYDLYNFPEGVYSHRVEWYMREANTYDIVILAFTNTLFVYKFRIINTSRTWKNDTFKYCLSRYDYFFVGVEPVVVSTSTEAYSRYCERIKFINKLDFDSSVPTRPRKSREASNYLHA</sequence>
<keyword evidence="1" id="KW-0732">Signal</keyword>
<evidence type="ECO:0000313" key="2">
    <source>
        <dbReference type="EMBL" id="UVC54578.1"/>
    </source>
</evidence>
<reference evidence="2" key="1">
    <citation type="submission" date="2022-07" db="EMBL/GenBank/DDBJ databases">
        <title>Evaluation of T. orientalis genome assembly methods using nanopore sequencing and analysis of variation between genomes.</title>
        <authorList>
            <person name="Yam J."/>
            <person name="Micallef M.L."/>
            <person name="Liu M."/>
            <person name="Djordjevic S.P."/>
            <person name="Bogema D.R."/>
            <person name="Jenkins C."/>
        </authorList>
    </citation>
    <scope>NUCLEOTIDE SEQUENCE</scope>
    <source>
        <strain evidence="2">Fish Creek</strain>
    </source>
</reference>